<sequence>MIHSLSKQAVLKTNRKNLKLDLICCANVLQAIRYLMDDGIDDRFSEEMGIISEDSRIINIQVQQELTNNEIQSSQLTSHLDNNTALKDGLFATYNEYMGQCRYIKTWFIKLYQYI</sequence>
<name>A0A9N9IFJ7_9GLOM</name>
<gene>
    <name evidence="1" type="ORF">CPELLU_LOCUS13651</name>
</gene>
<dbReference type="Proteomes" id="UP000789759">
    <property type="component" value="Unassembled WGS sequence"/>
</dbReference>
<dbReference type="OrthoDB" id="2421011at2759"/>
<reference evidence="1" key="1">
    <citation type="submission" date="2021-06" db="EMBL/GenBank/DDBJ databases">
        <authorList>
            <person name="Kallberg Y."/>
            <person name="Tangrot J."/>
            <person name="Rosling A."/>
        </authorList>
    </citation>
    <scope>NUCLEOTIDE SEQUENCE</scope>
    <source>
        <strain evidence="1">FL966</strain>
    </source>
</reference>
<dbReference type="AlphaFoldDB" id="A0A9N9IFJ7"/>
<keyword evidence="2" id="KW-1185">Reference proteome</keyword>
<accession>A0A9N9IFJ7</accession>
<dbReference type="EMBL" id="CAJVQA010014860">
    <property type="protein sequence ID" value="CAG8733622.1"/>
    <property type="molecule type" value="Genomic_DNA"/>
</dbReference>
<protein>
    <submittedName>
        <fullName evidence="1">21617_t:CDS:1</fullName>
    </submittedName>
</protein>
<evidence type="ECO:0000313" key="2">
    <source>
        <dbReference type="Proteomes" id="UP000789759"/>
    </source>
</evidence>
<organism evidence="1 2">
    <name type="scientific">Cetraspora pellucida</name>
    <dbReference type="NCBI Taxonomy" id="1433469"/>
    <lineage>
        <taxon>Eukaryota</taxon>
        <taxon>Fungi</taxon>
        <taxon>Fungi incertae sedis</taxon>
        <taxon>Mucoromycota</taxon>
        <taxon>Glomeromycotina</taxon>
        <taxon>Glomeromycetes</taxon>
        <taxon>Diversisporales</taxon>
        <taxon>Gigasporaceae</taxon>
        <taxon>Cetraspora</taxon>
    </lineage>
</organism>
<proteinExistence type="predicted"/>
<evidence type="ECO:0000313" key="1">
    <source>
        <dbReference type="EMBL" id="CAG8733622.1"/>
    </source>
</evidence>
<comment type="caution">
    <text evidence="1">The sequence shown here is derived from an EMBL/GenBank/DDBJ whole genome shotgun (WGS) entry which is preliminary data.</text>
</comment>